<evidence type="ECO:0000313" key="2">
    <source>
        <dbReference type="Proteomes" id="UP000016480"/>
    </source>
</evidence>
<dbReference type="AlphaFoldDB" id="A0A8T0C2F0"/>
<dbReference type="GeneID" id="61359669"/>
<evidence type="ECO:0000313" key="1">
    <source>
        <dbReference type="EMBL" id="KAF7783528.1"/>
    </source>
</evidence>
<dbReference type="EMBL" id="AHCD03000043">
    <property type="protein sequence ID" value="KAF7783528.1"/>
    <property type="molecule type" value="Genomic_DNA"/>
</dbReference>
<dbReference type="Proteomes" id="UP000016480">
    <property type="component" value="Unassembled WGS sequence"/>
</dbReference>
<dbReference type="SUPFAM" id="SSF48371">
    <property type="entry name" value="ARM repeat"/>
    <property type="match status" value="1"/>
</dbReference>
<sequence>MSGLIYRDVHKNEFSDSEVWEAIKNDDREVLILIPMKLGFCHDNWKFTQEVSVRLSEHPDETIRGNSVRGFAYTAMNHGTLEKNIVKPVLLRALKDPSDWVKSCAQDAVDDVNHYMGWRIGTARKNKEREKRFYERRK</sequence>
<dbReference type="CDD" id="cd20694">
    <property type="entry name" value="CdiI_Ct-like"/>
    <property type="match status" value="1"/>
</dbReference>
<reference evidence="1 2" key="1">
    <citation type="journal article" date="2012" name="J. Bacteriol.">
        <title>Genome sequence of the cycloprodigiosin-producing bacterial strain Pseudoalteromonas rubra ATCC 29570(T).</title>
        <authorList>
            <person name="Xie B.B."/>
            <person name="Shu Y.L."/>
            <person name="Qin Q.L."/>
            <person name="Rong J.C."/>
            <person name="Zhang X.Y."/>
            <person name="Chen X.L."/>
            <person name="Zhou B.C."/>
            <person name="Zhang Y.Z."/>
        </authorList>
    </citation>
    <scope>NUCLEOTIDE SEQUENCE [LARGE SCALE GENOMIC DNA]</scope>
    <source>
        <strain evidence="1 2">DSM 6842</strain>
    </source>
</reference>
<protein>
    <recommendedName>
        <fullName evidence="3">HEAT repeat domain-containing protein</fullName>
    </recommendedName>
</protein>
<gene>
    <name evidence="1" type="ORF">PRUB_a3318</name>
</gene>
<dbReference type="InterPro" id="IPR049796">
    <property type="entry name" value="CdiI_Ct-like"/>
</dbReference>
<dbReference type="RefSeq" id="WP_010386811.1">
    <property type="nucleotide sequence ID" value="NZ_AHCD03000043.1"/>
</dbReference>
<evidence type="ECO:0008006" key="3">
    <source>
        <dbReference type="Google" id="ProtNLM"/>
    </source>
</evidence>
<proteinExistence type="predicted"/>
<dbReference type="InterPro" id="IPR016024">
    <property type="entry name" value="ARM-type_fold"/>
</dbReference>
<comment type="caution">
    <text evidence="1">The sequence shown here is derived from an EMBL/GenBank/DDBJ whole genome shotgun (WGS) entry which is preliminary data.</text>
</comment>
<name>A0A8T0C2F0_9GAMM</name>
<organism evidence="1 2">
    <name type="scientific">Pseudoalteromonas rubra</name>
    <dbReference type="NCBI Taxonomy" id="43658"/>
    <lineage>
        <taxon>Bacteria</taxon>
        <taxon>Pseudomonadati</taxon>
        <taxon>Pseudomonadota</taxon>
        <taxon>Gammaproteobacteria</taxon>
        <taxon>Alteromonadales</taxon>
        <taxon>Pseudoalteromonadaceae</taxon>
        <taxon>Pseudoalteromonas</taxon>
    </lineage>
</organism>
<accession>A0A8T0C2F0</accession>